<dbReference type="RefSeq" id="WP_142833170.1">
    <property type="nucleotide sequence ID" value="NZ_VFSV01000003.1"/>
</dbReference>
<proteinExistence type="predicted"/>
<keyword evidence="3" id="KW-1185">Reference proteome</keyword>
<dbReference type="PANTHER" id="PTHR33490:SF12">
    <property type="entry name" value="BLL5557 PROTEIN"/>
    <property type="match status" value="1"/>
</dbReference>
<evidence type="ECO:0000313" key="3">
    <source>
        <dbReference type="Proteomes" id="UP000318590"/>
    </source>
</evidence>
<reference evidence="2 3" key="1">
    <citation type="submission" date="2019-06" db="EMBL/GenBank/DDBJ databases">
        <title>Paenimaribius caenipelagi gen. nov., sp. nov., isolated from a tidal flat.</title>
        <authorList>
            <person name="Yoon J.-H."/>
        </authorList>
    </citation>
    <scope>NUCLEOTIDE SEQUENCE [LARGE SCALE GENOMIC DNA]</scope>
    <source>
        <strain evidence="2 3">JBTF-M29</strain>
    </source>
</reference>
<name>A0A547Q9G1_9RHOB</name>
<sequence>MRLSLAADLNYSVEEVTDILIQVEAAETQGQTVLSESLDLGHVGYLSRIASEDDLGTRVWVSTADGLSLSYCAEVEITRSDSDLSTLPADPVHRLPHEAVRYLMGSRYCPSDQFLSFAAAEFGDLEGGACIRAMSDWIGEKFIYAPGASGPSTTALDTLVQRRGVCRDYAHVLIALARAKAIPARMVSCYAPRVTPQDFHAMVEVWLDGGWHLIDPTAMATPSETAIIGVGRDAADIAFLTSYGWITLCHQTVSVTRI</sequence>
<evidence type="ECO:0000313" key="2">
    <source>
        <dbReference type="EMBL" id="TRD22980.1"/>
    </source>
</evidence>
<dbReference type="EMBL" id="VFSV01000003">
    <property type="protein sequence ID" value="TRD22980.1"/>
    <property type="molecule type" value="Genomic_DNA"/>
</dbReference>
<dbReference type="AlphaFoldDB" id="A0A547Q9G1"/>
<accession>A0A547Q9G1</accession>
<dbReference type="Proteomes" id="UP000318590">
    <property type="component" value="Unassembled WGS sequence"/>
</dbReference>
<dbReference type="Gene3D" id="2.60.40.2250">
    <property type="match status" value="1"/>
</dbReference>
<dbReference type="PANTHER" id="PTHR33490">
    <property type="entry name" value="BLR5614 PROTEIN-RELATED"/>
    <property type="match status" value="1"/>
</dbReference>
<comment type="caution">
    <text evidence="2">The sequence shown here is derived from an EMBL/GenBank/DDBJ whole genome shotgun (WGS) entry which is preliminary data.</text>
</comment>
<dbReference type="Pfam" id="PF01841">
    <property type="entry name" value="Transglut_core"/>
    <property type="match status" value="1"/>
</dbReference>
<gene>
    <name evidence="2" type="ORF">FEV53_02105</name>
</gene>
<dbReference type="SUPFAM" id="SSF54001">
    <property type="entry name" value="Cysteine proteinases"/>
    <property type="match status" value="1"/>
</dbReference>
<dbReference type="OrthoDB" id="5438043at2"/>
<organism evidence="2 3">
    <name type="scientific">Palleronia caenipelagi</name>
    <dbReference type="NCBI Taxonomy" id="2489174"/>
    <lineage>
        <taxon>Bacteria</taxon>
        <taxon>Pseudomonadati</taxon>
        <taxon>Pseudomonadota</taxon>
        <taxon>Alphaproteobacteria</taxon>
        <taxon>Rhodobacterales</taxon>
        <taxon>Roseobacteraceae</taxon>
        <taxon>Palleronia</taxon>
    </lineage>
</organism>
<dbReference type="SMART" id="SM00460">
    <property type="entry name" value="TGc"/>
    <property type="match status" value="1"/>
</dbReference>
<protein>
    <submittedName>
        <fullName evidence="2">Transglutaminase family protein</fullName>
    </submittedName>
</protein>
<evidence type="ECO:0000259" key="1">
    <source>
        <dbReference type="SMART" id="SM00460"/>
    </source>
</evidence>
<feature type="domain" description="Transglutaminase-like" evidence="1">
    <location>
        <begin position="158"/>
        <end position="218"/>
    </location>
</feature>
<dbReference type="Gene3D" id="3.10.620.30">
    <property type="match status" value="1"/>
</dbReference>
<dbReference type="InterPro" id="IPR038765">
    <property type="entry name" value="Papain-like_cys_pep_sf"/>
</dbReference>
<dbReference type="InterPro" id="IPR002931">
    <property type="entry name" value="Transglutaminase-like"/>
</dbReference>